<dbReference type="AlphaFoldDB" id="A0AAV6VM93"/>
<feature type="region of interest" description="Disordered" evidence="1">
    <location>
        <begin position="123"/>
        <end position="154"/>
    </location>
</feature>
<feature type="region of interest" description="Disordered" evidence="1">
    <location>
        <begin position="173"/>
        <end position="192"/>
    </location>
</feature>
<accession>A0AAV6VM93</accession>
<dbReference type="GO" id="GO:0005856">
    <property type="term" value="C:cytoskeleton"/>
    <property type="evidence" value="ECO:0007669"/>
    <property type="project" value="TreeGrafter"/>
</dbReference>
<evidence type="ECO:0000313" key="3">
    <source>
        <dbReference type="Proteomes" id="UP000827092"/>
    </source>
</evidence>
<dbReference type="Pfam" id="PF07004">
    <property type="entry name" value="SHIPPO-rpt"/>
    <property type="match status" value="4"/>
</dbReference>
<feature type="region of interest" description="Disordered" evidence="1">
    <location>
        <begin position="1"/>
        <end position="64"/>
    </location>
</feature>
<feature type="compositionally biased region" description="Basic residues" evidence="1">
    <location>
        <begin position="123"/>
        <end position="134"/>
    </location>
</feature>
<dbReference type="InterPro" id="IPR010736">
    <property type="entry name" value="SHIPPO-rpt"/>
</dbReference>
<feature type="compositionally biased region" description="Polar residues" evidence="1">
    <location>
        <begin position="1"/>
        <end position="18"/>
    </location>
</feature>
<protein>
    <submittedName>
        <fullName evidence="2">Uncharacterized protein</fullName>
    </submittedName>
</protein>
<comment type="caution">
    <text evidence="2">The sequence shown here is derived from an EMBL/GenBank/DDBJ whole genome shotgun (WGS) entry which is preliminary data.</text>
</comment>
<proteinExistence type="predicted"/>
<name>A0AAV6VM93_9ARAC</name>
<dbReference type="InterPro" id="IPR051291">
    <property type="entry name" value="CIMAP"/>
</dbReference>
<evidence type="ECO:0000313" key="2">
    <source>
        <dbReference type="EMBL" id="KAG8197605.1"/>
    </source>
</evidence>
<gene>
    <name evidence="2" type="ORF">JTE90_001537</name>
</gene>
<dbReference type="EMBL" id="JAFNEN010000052">
    <property type="protein sequence ID" value="KAG8197605.1"/>
    <property type="molecule type" value="Genomic_DNA"/>
</dbReference>
<keyword evidence="3" id="KW-1185">Reference proteome</keyword>
<organism evidence="2 3">
    <name type="scientific">Oedothorax gibbosus</name>
    <dbReference type="NCBI Taxonomy" id="931172"/>
    <lineage>
        <taxon>Eukaryota</taxon>
        <taxon>Metazoa</taxon>
        <taxon>Ecdysozoa</taxon>
        <taxon>Arthropoda</taxon>
        <taxon>Chelicerata</taxon>
        <taxon>Arachnida</taxon>
        <taxon>Araneae</taxon>
        <taxon>Araneomorphae</taxon>
        <taxon>Entelegynae</taxon>
        <taxon>Araneoidea</taxon>
        <taxon>Linyphiidae</taxon>
        <taxon>Erigoninae</taxon>
        <taxon>Oedothorax</taxon>
    </lineage>
</organism>
<dbReference type="PANTHER" id="PTHR21580">
    <property type="entry name" value="SHIPPO-1-RELATED"/>
    <property type="match status" value="1"/>
</dbReference>
<evidence type="ECO:0000256" key="1">
    <source>
        <dbReference type="SAM" id="MobiDB-lite"/>
    </source>
</evidence>
<feature type="compositionally biased region" description="Acidic residues" evidence="1">
    <location>
        <begin position="34"/>
        <end position="45"/>
    </location>
</feature>
<feature type="compositionally biased region" description="Basic and acidic residues" evidence="1">
    <location>
        <begin position="19"/>
        <end position="33"/>
    </location>
</feature>
<dbReference type="Proteomes" id="UP000827092">
    <property type="component" value="Unassembled WGS sequence"/>
</dbReference>
<dbReference type="PANTHER" id="PTHR21580:SF28">
    <property type="entry name" value="BOREALIN N-TERMINAL DOMAIN-CONTAINING PROTEIN-RELATED"/>
    <property type="match status" value="1"/>
</dbReference>
<sequence>MAEPSTETESQNTSNNSYKDPDKEDKSNKKMEEAREEDSEDDLEETKEKFLDTKEKLIEANKDMTKPGNREYLSFYIKQREWKPTKPLGPIMAQNVGPGPANVNLPPEVGDVACDLRKRRAPTFKFGRPPKNKNKSPTQTSLTAKLGPKKSGPGPAAYDVRCITNKGREICRAPKVGGRPKSPARFKTPGPMAYFRGRGDGVVYRHSPAFSMRQRIEYKGTVETPDPGSYNLPATIGLGKSPLYAGGPAFSMAGKQETSWEKSIEYPGPGDYSLKFPNATNRKAPAYTLGSKFSSQAVVVGENPGPASNDIHLVKFHKPATPRFSFGIRHSPYKKLQTFALGD</sequence>
<feature type="compositionally biased region" description="Basic and acidic residues" evidence="1">
    <location>
        <begin position="46"/>
        <end position="64"/>
    </location>
</feature>
<reference evidence="2 3" key="1">
    <citation type="journal article" date="2022" name="Nat. Ecol. Evol.">
        <title>A masculinizing supergene underlies an exaggerated male reproductive morph in a spider.</title>
        <authorList>
            <person name="Hendrickx F."/>
            <person name="De Corte Z."/>
            <person name="Sonet G."/>
            <person name="Van Belleghem S.M."/>
            <person name="Kostlbacher S."/>
            <person name="Vangestel C."/>
        </authorList>
    </citation>
    <scope>NUCLEOTIDE SEQUENCE [LARGE SCALE GENOMIC DNA]</scope>
    <source>
        <strain evidence="2">W744_W776</strain>
    </source>
</reference>